<dbReference type="InterPro" id="IPR015813">
    <property type="entry name" value="Pyrv/PenolPyrv_kinase-like_dom"/>
</dbReference>
<keyword evidence="2" id="KW-1185">Reference proteome</keyword>
<dbReference type="Gene3D" id="3.20.20.60">
    <property type="entry name" value="Phosphoenolpyruvate-binding domains"/>
    <property type="match status" value="2"/>
</dbReference>
<proteinExistence type="predicted"/>
<dbReference type="EMBL" id="JABBGA010000008">
    <property type="protein sequence ID" value="NML26426.1"/>
    <property type="molecule type" value="Genomic_DNA"/>
</dbReference>
<dbReference type="GO" id="GO:0003824">
    <property type="term" value="F:catalytic activity"/>
    <property type="evidence" value="ECO:0007669"/>
    <property type="project" value="InterPro"/>
</dbReference>
<accession>A0A848G678</accession>
<protein>
    <submittedName>
        <fullName evidence="1">Aldolase</fullName>
    </submittedName>
</protein>
<evidence type="ECO:0000313" key="2">
    <source>
        <dbReference type="Proteomes" id="UP000580043"/>
    </source>
</evidence>
<comment type="caution">
    <text evidence="1">The sequence shown here is derived from an EMBL/GenBank/DDBJ whole genome shotgun (WGS) entry which is preliminary data.</text>
</comment>
<dbReference type="SUPFAM" id="SSF51621">
    <property type="entry name" value="Phosphoenolpyruvate/pyruvate domain"/>
    <property type="match status" value="1"/>
</dbReference>
<dbReference type="InterPro" id="IPR040442">
    <property type="entry name" value="Pyrv_kinase-like_dom_sf"/>
</dbReference>
<name>A0A848G678_9RHOO</name>
<sequence>MSYGDAFVLTLFTRDGAVALAADRAGIDRIGVDLERLNKDERQGGLATWISDHAETDLATLAGQVSPARLFARCNPIHAGSADEIERLLALGARTLMLPFFRSVDEVARFVDLVAGRAHPVPLLETAEAAAVAGAICRIPGLSEIHVGLNDLRLSLGWPTHFHVLVSGLLEALADTILGAGLDLAVGGVGRAGDRHLPIPADLVLAQYPRLRAGGALVSRAFFAGSEPPELARDVPALRQRLDEYAAASPAWLAARRRELAERVGAPEAGARRG</sequence>
<evidence type="ECO:0000313" key="1">
    <source>
        <dbReference type="EMBL" id="NML26426.1"/>
    </source>
</evidence>
<reference evidence="1 2" key="1">
    <citation type="submission" date="2020-04" db="EMBL/GenBank/DDBJ databases">
        <title>Zoogloea sp. G-4-1-14 isolated from soil.</title>
        <authorList>
            <person name="Dahal R.H."/>
        </authorList>
    </citation>
    <scope>NUCLEOTIDE SEQUENCE [LARGE SCALE GENOMIC DNA]</scope>
    <source>
        <strain evidence="1 2">G-4-1-14</strain>
    </source>
</reference>
<gene>
    <name evidence="1" type="ORF">HHL15_11785</name>
</gene>
<dbReference type="Proteomes" id="UP000580043">
    <property type="component" value="Unassembled WGS sequence"/>
</dbReference>
<dbReference type="AlphaFoldDB" id="A0A848G678"/>
<dbReference type="RefSeq" id="WP_169145965.1">
    <property type="nucleotide sequence ID" value="NZ_JABBGA010000008.1"/>
</dbReference>
<organism evidence="1 2">
    <name type="scientific">Zoogloea dura</name>
    <dbReference type="NCBI Taxonomy" id="2728840"/>
    <lineage>
        <taxon>Bacteria</taxon>
        <taxon>Pseudomonadati</taxon>
        <taxon>Pseudomonadota</taxon>
        <taxon>Betaproteobacteria</taxon>
        <taxon>Rhodocyclales</taxon>
        <taxon>Zoogloeaceae</taxon>
        <taxon>Zoogloea</taxon>
    </lineage>
</organism>